<dbReference type="EMBL" id="BGZK01000290">
    <property type="protein sequence ID" value="GBP34537.1"/>
    <property type="molecule type" value="Genomic_DNA"/>
</dbReference>
<evidence type="ECO:0000313" key="2">
    <source>
        <dbReference type="EMBL" id="GBP34537.1"/>
    </source>
</evidence>
<organism evidence="2 3">
    <name type="scientific">Eumeta variegata</name>
    <name type="common">Bagworm moth</name>
    <name type="synonym">Eumeta japonica</name>
    <dbReference type="NCBI Taxonomy" id="151549"/>
    <lineage>
        <taxon>Eukaryota</taxon>
        <taxon>Metazoa</taxon>
        <taxon>Ecdysozoa</taxon>
        <taxon>Arthropoda</taxon>
        <taxon>Hexapoda</taxon>
        <taxon>Insecta</taxon>
        <taxon>Pterygota</taxon>
        <taxon>Neoptera</taxon>
        <taxon>Endopterygota</taxon>
        <taxon>Lepidoptera</taxon>
        <taxon>Glossata</taxon>
        <taxon>Ditrysia</taxon>
        <taxon>Tineoidea</taxon>
        <taxon>Psychidae</taxon>
        <taxon>Oiketicinae</taxon>
        <taxon>Eumeta</taxon>
    </lineage>
</organism>
<dbReference type="Proteomes" id="UP000299102">
    <property type="component" value="Unassembled WGS sequence"/>
</dbReference>
<evidence type="ECO:0000313" key="3">
    <source>
        <dbReference type="Proteomes" id="UP000299102"/>
    </source>
</evidence>
<reference evidence="2 3" key="1">
    <citation type="journal article" date="2019" name="Commun. Biol.">
        <title>The bagworm genome reveals a unique fibroin gene that provides high tensile strength.</title>
        <authorList>
            <person name="Kono N."/>
            <person name="Nakamura H."/>
            <person name="Ohtoshi R."/>
            <person name="Tomita M."/>
            <person name="Numata K."/>
            <person name="Arakawa K."/>
        </authorList>
    </citation>
    <scope>NUCLEOTIDE SEQUENCE [LARGE SCALE GENOMIC DNA]</scope>
</reference>
<protein>
    <submittedName>
        <fullName evidence="2">Uncharacterized protein</fullName>
    </submittedName>
</protein>
<keyword evidence="3" id="KW-1185">Reference proteome</keyword>
<evidence type="ECO:0000256" key="1">
    <source>
        <dbReference type="SAM" id="MobiDB-lite"/>
    </source>
</evidence>
<feature type="region of interest" description="Disordered" evidence="1">
    <location>
        <begin position="1"/>
        <end position="24"/>
    </location>
</feature>
<name>A0A4C1V894_EUMVA</name>
<sequence>MKGRVYQRRGRGRRGGTRRRTGAGAVSVQLKIRLRKPPLIKRQYFIVNFNEFLPRPSATAPPPPPPAPHPTTLVRNYEALFDVRYLSILSNQYSIRWIGIQSGRTESRVSGHKLKTIEDIDMELCSFDAESFV</sequence>
<feature type="compositionally biased region" description="Basic residues" evidence="1">
    <location>
        <begin position="1"/>
        <end position="21"/>
    </location>
</feature>
<comment type="caution">
    <text evidence="2">The sequence shown here is derived from an EMBL/GenBank/DDBJ whole genome shotgun (WGS) entry which is preliminary data.</text>
</comment>
<accession>A0A4C1V894</accession>
<gene>
    <name evidence="2" type="ORF">EVAR_85257_1</name>
</gene>
<proteinExistence type="predicted"/>
<dbReference type="AlphaFoldDB" id="A0A4C1V894"/>